<keyword evidence="2" id="KW-0677">Repeat</keyword>
<dbReference type="PROSITE" id="PS50082">
    <property type="entry name" value="WD_REPEATS_2"/>
    <property type="match status" value="1"/>
</dbReference>
<dbReference type="Proteomes" id="UP001642540">
    <property type="component" value="Unassembled WGS sequence"/>
</dbReference>
<evidence type="ECO:0000256" key="1">
    <source>
        <dbReference type="ARBA" id="ARBA00022574"/>
    </source>
</evidence>
<comment type="similarity">
    <text evidence="3">Belongs to the TCAB1 family.</text>
</comment>
<dbReference type="EMBL" id="CAXLJM020000041">
    <property type="protein sequence ID" value="CAL8109680.1"/>
    <property type="molecule type" value="Genomic_DNA"/>
</dbReference>
<evidence type="ECO:0000256" key="3">
    <source>
        <dbReference type="ARBA" id="ARBA00038279"/>
    </source>
</evidence>
<keyword evidence="8" id="KW-1185">Reference proteome</keyword>
<organism evidence="7 8">
    <name type="scientific">Orchesella dallaii</name>
    <dbReference type="NCBI Taxonomy" id="48710"/>
    <lineage>
        <taxon>Eukaryota</taxon>
        <taxon>Metazoa</taxon>
        <taxon>Ecdysozoa</taxon>
        <taxon>Arthropoda</taxon>
        <taxon>Hexapoda</taxon>
        <taxon>Collembola</taxon>
        <taxon>Entomobryomorpha</taxon>
        <taxon>Entomobryoidea</taxon>
        <taxon>Orchesellidae</taxon>
        <taxon>Orchesellinae</taxon>
        <taxon>Orchesella</taxon>
    </lineage>
</organism>
<dbReference type="Pfam" id="PF00400">
    <property type="entry name" value="WD40"/>
    <property type="match status" value="2"/>
</dbReference>
<reference evidence="7 8" key="1">
    <citation type="submission" date="2024-08" db="EMBL/GenBank/DDBJ databases">
        <authorList>
            <person name="Cucini C."/>
            <person name="Frati F."/>
        </authorList>
    </citation>
    <scope>NUCLEOTIDE SEQUENCE [LARGE SCALE GENOMIC DNA]</scope>
</reference>
<dbReference type="InterPro" id="IPR001680">
    <property type="entry name" value="WD40_rpt"/>
</dbReference>
<dbReference type="InterPro" id="IPR036322">
    <property type="entry name" value="WD40_repeat_dom_sf"/>
</dbReference>
<evidence type="ECO:0000256" key="5">
    <source>
        <dbReference type="PROSITE-ProRule" id="PRU00221"/>
    </source>
</evidence>
<gene>
    <name evidence="7" type="ORF">ODALV1_LOCUS13589</name>
</gene>
<evidence type="ECO:0000313" key="8">
    <source>
        <dbReference type="Proteomes" id="UP001642540"/>
    </source>
</evidence>
<evidence type="ECO:0000256" key="4">
    <source>
        <dbReference type="ARBA" id="ARBA00041558"/>
    </source>
</evidence>
<feature type="repeat" description="WD" evidence="5">
    <location>
        <begin position="475"/>
        <end position="495"/>
    </location>
</feature>
<dbReference type="Gene3D" id="2.130.10.10">
    <property type="entry name" value="YVTN repeat-like/Quinoprotein amine dehydrogenase"/>
    <property type="match status" value="2"/>
</dbReference>
<dbReference type="SMART" id="SM00320">
    <property type="entry name" value="WD40"/>
    <property type="match status" value="6"/>
</dbReference>
<feature type="region of interest" description="Disordered" evidence="6">
    <location>
        <begin position="78"/>
        <end position="117"/>
    </location>
</feature>
<proteinExistence type="inferred from homology"/>
<feature type="compositionally biased region" description="Basic and acidic residues" evidence="6">
    <location>
        <begin position="80"/>
        <end position="89"/>
    </location>
</feature>
<dbReference type="PROSITE" id="PS00678">
    <property type="entry name" value="WD_REPEATS_1"/>
    <property type="match status" value="1"/>
</dbReference>
<sequence>MECTDDKMDFQVAGEVKYDGDKDDATKVMLTTPEDEVPITLIANQTVGSESQDTACEEATSLASVNIDENSEFTSVLPVEKSETVKSDVDETSGNGEDIVEDSEETSEKSSGIVAPQKTEEELITQKTADSQFESDKVNTDNENDAVTEMDIEKGVEDEETPETDKVAEEYSETEAAGYCYWNYEINSEECNPKCLISTSINEFKKKEGRRKCPTYLKGCKWAPDGSCLLSNADDDSLRLFNIPSSFSSIQDWNSDIPTLESEEWWSTLKVKEGGLVYDYCWYPLMSSMDPVTSCFLTSSSEAPVHLWDAFTGRLRASYQPFNHLEQLMSSYSLAFDSTGENIYCGFEKSIRIFNITRPGKQCVERSMKQSFPGLTQYGLLSSIAVNPSFKSIYAVGSFDKTIGLYCDDGSVICLLQGQLGGVTHMKFSNDGLKLFTGGRKDSRLICWDMRKMGEEYQILDRVVATHQRIYFDVTPNGRYLISGGTDGVVRIWDMLKQDDEPILFKGDTDCVNGISLNPFVPLLATSSGQRHFMEVADDSDEEEMFVKSKSSINRSCDIKLWKVP</sequence>
<dbReference type="InterPro" id="IPR019775">
    <property type="entry name" value="WD40_repeat_CS"/>
</dbReference>
<keyword evidence="1 5" id="KW-0853">WD repeat</keyword>
<dbReference type="InterPro" id="IPR051150">
    <property type="entry name" value="SWT21/TCAB1_mRNA_Telomere"/>
</dbReference>
<comment type="caution">
    <text evidence="7">The sequence shown here is derived from an EMBL/GenBank/DDBJ whole genome shotgun (WGS) entry which is preliminary data.</text>
</comment>
<evidence type="ECO:0000313" key="7">
    <source>
        <dbReference type="EMBL" id="CAL8109680.1"/>
    </source>
</evidence>
<evidence type="ECO:0000256" key="6">
    <source>
        <dbReference type="SAM" id="MobiDB-lite"/>
    </source>
</evidence>
<dbReference type="PANTHER" id="PTHR13211">
    <property type="entry name" value="TELOMERASE CAJAL BODY PROTEIN 1"/>
    <property type="match status" value="1"/>
</dbReference>
<dbReference type="SUPFAM" id="SSF50978">
    <property type="entry name" value="WD40 repeat-like"/>
    <property type="match status" value="1"/>
</dbReference>
<dbReference type="InterPro" id="IPR015943">
    <property type="entry name" value="WD40/YVTN_repeat-like_dom_sf"/>
</dbReference>
<evidence type="ECO:0000256" key="2">
    <source>
        <dbReference type="ARBA" id="ARBA00022737"/>
    </source>
</evidence>
<dbReference type="PANTHER" id="PTHR13211:SF0">
    <property type="entry name" value="TELOMERASE CAJAL BODY PROTEIN 1"/>
    <property type="match status" value="1"/>
</dbReference>
<accession>A0ABP1QP47</accession>
<name>A0ABP1QP47_9HEXA</name>
<protein>
    <recommendedName>
        <fullName evidence="4">WD repeat-containing protein 79</fullName>
    </recommendedName>
</protein>